<dbReference type="InterPro" id="IPR007278">
    <property type="entry name" value="DUF397"/>
</dbReference>
<sequence>MTAPLIWQKSTYSQEQGECVELTAHRGAVLLRESDNPAVVLTTTRQDLARFLQVIKVGTGGTRASRP</sequence>
<organism evidence="2 3">
    <name type="scientific">Actinacidiphila polyblastidii</name>
    <dbReference type="NCBI Taxonomy" id="3110430"/>
    <lineage>
        <taxon>Bacteria</taxon>
        <taxon>Bacillati</taxon>
        <taxon>Actinomycetota</taxon>
        <taxon>Actinomycetes</taxon>
        <taxon>Kitasatosporales</taxon>
        <taxon>Streptomycetaceae</taxon>
        <taxon>Actinacidiphila</taxon>
    </lineage>
</organism>
<dbReference type="EMBL" id="JAZEWV010000012">
    <property type="protein sequence ID" value="MEE4543730.1"/>
    <property type="molecule type" value="Genomic_DNA"/>
</dbReference>
<evidence type="ECO:0000313" key="3">
    <source>
        <dbReference type="Proteomes" id="UP001344658"/>
    </source>
</evidence>
<evidence type="ECO:0000259" key="1">
    <source>
        <dbReference type="Pfam" id="PF04149"/>
    </source>
</evidence>
<name>A0ABU7PD50_9ACTN</name>
<feature type="domain" description="DUF397" evidence="1">
    <location>
        <begin position="7"/>
        <end position="56"/>
    </location>
</feature>
<evidence type="ECO:0000313" key="2">
    <source>
        <dbReference type="EMBL" id="MEE4543730.1"/>
    </source>
</evidence>
<reference evidence="2 3" key="1">
    <citation type="submission" date="2023-12" db="EMBL/GenBank/DDBJ databases">
        <title>Streptomyces sp. V4-01.</title>
        <authorList>
            <person name="Somphong A."/>
            <person name="Phongsopitanun W."/>
        </authorList>
    </citation>
    <scope>NUCLEOTIDE SEQUENCE [LARGE SCALE GENOMIC DNA]</scope>
    <source>
        <strain evidence="2 3">V4-01</strain>
    </source>
</reference>
<dbReference type="Pfam" id="PF04149">
    <property type="entry name" value="DUF397"/>
    <property type="match status" value="1"/>
</dbReference>
<proteinExistence type="predicted"/>
<gene>
    <name evidence="2" type="ORF">V2S66_17355</name>
</gene>
<keyword evidence="3" id="KW-1185">Reference proteome</keyword>
<dbReference type="RefSeq" id="WP_330796421.1">
    <property type="nucleotide sequence ID" value="NZ_JAZEWV010000012.1"/>
</dbReference>
<protein>
    <submittedName>
        <fullName evidence="2">DUF397 domain-containing protein</fullName>
    </submittedName>
</protein>
<accession>A0ABU7PD50</accession>
<comment type="caution">
    <text evidence="2">The sequence shown here is derived from an EMBL/GenBank/DDBJ whole genome shotgun (WGS) entry which is preliminary data.</text>
</comment>
<dbReference type="Proteomes" id="UP001344658">
    <property type="component" value="Unassembled WGS sequence"/>
</dbReference>